<keyword evidence="3" id="KW-0479">Metal-binding</keyword>
<evidence type="ECO:0000256" key="1">
    <source>
        <dbReference type="ARBA" id="ARBA00010857"/>
    </source>
</evidence>
<keyword evidence="4" id="KW-0862">Zinc</keyword>
<evidence type="ECO:0000256" key="7">
    <source>
        <dbReference type="SAM" id="MobiDB-lite"/>
    </source>
</evidence>
<dbReference type="SUPFAM" id="SSF57783">
    <property type="entry name" value="Zinc beta-ribbon"/>
    <property type="match status" value="1"/>
</dbReference>
<dbReference type="PRINTS" id="PR00685">
    <property type="entry name" value="TIFACTORIIB"/>
</dbReference>
<accession>A0AAE3FW69</accession>
<gene>
    <name evidence="9" type="ORF">AArcSt2_03595</name>
</gene>
<proteinExistence type="inferred from homology"/>
<comment type="caution">
    <text evidence="9">The sequence shown here is derived from an EMBL/GenBank/DDBJ whole genome shotgun (WGS) entry which is preliminary data.</text>
</comment>
<reference evidence="9" key="2">
    <citation type="submission" date="2022-02" db="EMBL/GenBank/DDBJ databases">
        <authorList>
            <person name="Elcheninov A.G."/>
            <person name="Sorokin D.Y."/>
            <person name="Kublanov I.V."/>
        </authorList>
    </citation>
    <scope>NUCLEOTIDE SEQUENCE</scope>
    <source>
        <strain evidence="9">AArc-St2</strain>
    </source>
</reference>
<protein>
    <submittedName>
        <fullName evidence="9">Transcription initiation factor IIB family protein</fullName>
    </submittedName>
</protein>
<dbReference type="GO" id="GO:0008270">
    <property type="term" value="F:zinc ion binding"/>
    <property type="evidence" value="ECO:0007669"/>
    <property type="project" value="UniProtKB-KW"/>
</dbReference>
<evidence type="ECO:0000256" key="6">
    <source>
        <dbReference type="ARBA" id="ARBA00023163"/>
    </source>
</evidence>
<dbReference type="InterPro" id="IPR013137">
    <property type="entry name" value="Znf_TFIIB"/>
</dbReference>
<feature type="compositionally biased region" description="Basic residues" evidence="7">
    <location>
        <begin position="79"/>
        <end position="104"/>
    </location>
</feature>
<keyword evidence="2" id="KW-0677">Repeat</keyword>
<dbReference type="PANTHER" id="PTHR11618:SF13">
    <property type="entry name" value="TRANSCRIPTION INITIATION FACTOR IIB"/>
    <property type="match status" value="1"/>
</dbReference>
<evidence type="ECO:0000256" key="3">
    <source>
        <dbReference type="ARBA" id="ARBA00022771"/>
    </source>
</evidence>
<dbReference type="Proteomes" id="UP001203207">
    <property type="component" value="Unassembled WGS sequence"/>
</dbReference>
<evidence type="ECO:0000256" key="2">
    <source>
        <dbReference type="ARBA" id="ARBA00022737"/>
    </source>
</evidence>
<feature type="compositionally biased region" description="Basic and acidic residues" evidence="7">
    <location>
        <begin position="40"/>
        <end position="54"/>
    </location>
</feature>
<dbReference type="EMBL" id="JAKRVX010000001">
    <property type="protein sequence ID" value="MCL9816020.1"/>
    <property type="molecule type" value="Genomic_DNA"/>
</dbReference>
<name>A0AAE3FW69_9EURY</name>
<dbReference type="GO" id="GO:0070897">
    <property type="term" value="P:transcription preinitiation complex assembly"/>
    <property type="evidence" value="ECO:0007669"/>
    <property type="project" value="InterPro"/>
</dbReference>
<keyword evidence="6" id="KW-0804">Transcription</keyword>
<dbReference type="SUPFAM" id="SSF47954">
    <property type="entry name" value="Cyclin-like"/>
    <property type="match status" value="2"/>
</dbReference>
<dbReference type="InterPro" id="IPR036915">
    <property type="entry name" value="Cyclin-like_sf"/>
</dbReference>
<evidence type="ECO:0000313" key="10">
    <source>
        <dbReference type="Proteomes" id="UP001203207"/>
    </source>
</evidence>
<dbReference type="Pfam" id="PF00382">
    <property type="entry name" value="TFIIB"/>
    <property type="match status" value="2"/>
</dbReference>
<organism evidence="9 10">
    <name type="scientific">Natronocalculus amylovorans</name>
    <dbReference type="NCBI Taxonomy" id="2917812"/>
    <lineage>
        <taxon>Archaea</taxon>
        <taxon>Methanobacteriati</taxon>
        <taxon>Methanobacteriota</taxon>
        <taxon>Stenosarchaea group</taxon>
        <taxon>Halobacteria</taxon>
        <taxon>Halobacteriales</taxon>
        <taxon>Haloferacaceae</taxon>
        <taxon>Natronocalculus</taxon>
    </lineage>
</organism>
<dbReference type="Gene3D" id="1.10.472.170">
    <property type="match status" value="1"/>
</dbReference>
<feature type="domain" description="Cyclin-like" evidence="8">
    <location>
        <begin position="111"/>
        <end position="192"/>
    </location>
</feature>
<dbReference type="GO" id="GO:0017025">
    <property type="term" value="F:TBP-class protein binding"/>
    <property type="evidence" value="ECO:0007669"/>
    <property type="project" value="InterPro"/>
</dbReference>
<sequence length="286" mass="31753">MSTTRHTCPECDSLVRKQNRESVCTQCGLIIAEDNLDRGPEWRSFDDDASDPKRTGAPLTPTRHDRGLSTRIGRSRSTSPRRRRRMARLRQQHRRSQTRTKRERNQRNAFIDIRQHISALSLPKVVHETACKLFRQAQNAELLQGRSIEGFTAACVYAACRMVSISRTKTEVVGHTKATDNEFDAAFKALNRELDIALGPPAPAEFIPRYASQLGLSAATESRAHEFAIDCRERGISNGKNPSGVAAACLYTAALELSDEITQKDAASVADVSPVTVRNTYSALQS</sequence>
<dbReference type="InterPro" id="IPR013763">
    <property type="entry name" value="Cyclin-like_dom"/>
</dbReference>
<evidence type="ECO:0000313" key="9">
    <source>
        <dbReference type="EMBL" id="MCL9816020.1"/>
    </source>
</evidence>
<dbReference type="Pfam" id="PF08271">
    <property type="entry name" value="Zn_Ribbon_TF"/>
    <property type="match status" value="1"/>
</dbReference>
<reference evidence="9" key="1">
    <citation type="journal article" date="2022" name="Syst. Appl. Microbiol.">
        <title>Natronocalculus amylovorans gen. nov., sp. nov., and Natranaeroarchaeum aerophilus sp. nov., dominant culturable amylolytic natronoarchaea from hypersaline soda lakes in southwestern Siberia.</title>
        <authorList>
            <person name="Sorokin D.Y."/>
            <person name="Elcheninov A.G."/>
            <person name="Khizhniak T.V."/>
            <person name="Koenen M."/>
            <person name="Bale N.J."/>
            <person name="Damste J.S.S."/>
            <person name="Kublanov I.V."/>
        </authorList>
    </citation>
    <scope>NUCLEOTIDE SEQUENCE</scope>
    <source>
        <strain evidence="9">AArc-St2</strain>
    </source>
</reference>
<evidence type="ECO:0000256" key="5">
    <source>
        <dbReference type="ARBA" id="ARBA00023015"/>
    </source>
</evidence>
<feature type="region of interest" description="Disordered" evidence="7">
    <location>
        <begin position="40"/>
        <end position="105"/>
    </location>
</feature>
<feature type="compositionally biased region" description="Low complexity" evidence="7">
    <location>
        <begin position="69"/>
        <end position="78"/>
    </location>
</feature>
<dbReference type="PANTHER" id="PTHR11618">
    <property type="entry name" value="TRANSCRIPTION INITIATION FACTOR IIB-RELATED"/>
    <property type="match status" value="1"/>
</dbReference>
<dbReference type="RefSeq" id="WP_174652471.1">
    <property type="nucleotide sequence ID" value="NZ_JAKRVX010000001.1"/>
</dbReference>
<dbReference type="InterPro" id="IPR013150">
    <property type="entry name" value="TFIIB_cyclin"/>
</dbReference>
<feature type="domain" description="Cyclin-like" evidence="8">
    <location>
        <begin position="205"/>
        <end position="286"/>
    </location>
</feature>
<dbReference type="AlphaFoldDB" id="A0AAE3FW69"/>
<dbReference type="InterPro" id="IPR000812">
    <property type="entry name" value="TFIIB"/>
</dbReference>
<keyword evidence="3" id="KW-0863">Zinc-finger</keyword>
<dbReference type="SMART" id="SM00385">
    <property type="entry name" value="CYCLIN"/>
    <property type="match status" value="2"/>
</dbReference>
<evidence type="ECO:0000259" key="8">
    <source>
        <dbReference type="SMART" id="SM00385"/>
    </source>
</evidence>
<dbReference type="Gene3D" id="1.10.472.10">
    <property type="entry name" value="Cyclin-like"/>
    <property type="match status" value="1"/>
</dbReference>
<evidence type="ECO:0000256" key="4">
    <source>
        <dbReference type="ARBA" id="ARBA00022833"/>
    </source>
</evidence>
<keyword evidence="5" id="KW-0805">Transcription regulation</keyword>
<comment type="similarity">
    <text evidence="1">Belongs to the TFIIB family.</text>
</comment>
<dbReference type="GO" id="GO:0097550">
    <property type="term" value="C:transcription preinitiation complex"/>
    <property type="evidence" value="ECO:0007669"/>
    <property type="project" value="TreeGrafter"/>
</dbReference>
<keyword evidence="10" id="KW-1185">Reference proteome</keyword>